<evidence type="ECO:0000313" key="2">
    <source>
        <dbReference type="EMBL" id="HGH61379.1"/>
    </source>
</evidence>
<reference evidence="2" key="1">
    <citation type="journal article" date="2020" name="mSystems">
        <title>Genome- and Community-Level Interaction Insights into Carbon Utilization and Element Cycling Functions of Hydrothermarchaeota in Hydrothermal Sediment.</title>
        <authorList>
            <person name="Zhou Z."/>
            <person name="Liu Y."/>
            <person name="Xu W."/>
            <person name="Pan J."/>
            <person name="Luo Z.H."/>
            <person name="Li M."/>
        </authorList>
    </citation>
    <scope>NUCLEOTIDE SEQUENCE [LARGE SCALE GENOMIC DNA]</scope>
    <source>
        <strain evidence="2">SpSt-769</strain>
    </source>
</reference>
<dbReference type="AlphaFoldDB" id="A0A7C4ASM4"/>
<proteinExistence type="predicted"/>
<feature type="signal peptide" evidence="1">
    <location>
        <begin position="1"/>
        <end position="24"/>
    </location>
</feature>
<keyword evidence="1" id="KW-0732">Signal</keyword>
<organism evidence="2">
    <name type="scientific">Desulfomonile tiedjei</name>
    <dbReference type="NCBI Taxonomy" id="2358"/>
    <lineage>
        <taxon>Bacteria</taxon>
        <taxon>Pseudomonadati</taxon>
        <taxon>Thermodesulfobacteriota</taxon>
        <taxon>Desulfomonilia</taxon>
        <taxon>Desulfomonilales</taxon>
        <taxon>Desulfomonilaceae</taxon>
        <taxon>Desulfomonile</taxon>
    </lineage>
</organism>
<gene>
    <name evidence="2" type="ORF">ENV54_08790</name>
</gene>
<accession>A0A7C4ASM4</accession>
<feature type="chain" id="PRO_5028384390" evidence="1">
    <location>
        <begin position="25"/>
        <end position="167"/>
    </location>
</feature>
<sequence>MEVKKMLCCAAVCICMMFAPRANAADIKNIYLNAFLETSSAYLNDAFLLVGAVSDSVMTEHLSPETAAETITNVQKRLRIVRAKINAVMLTRVGLAEKKLLSLLDRSYACLDQQTWALLTFLKDNAPASAKRFEGLRMECLERIQGVSSFYAGLPPAPELPEPLSTR</sequence>
<dbReference type="EMBL" id="DTGT01000273">
    <property type="protein sequence ID" value="HGH61379.1"/>
    <property type="molecule type" value="Genomic_DNA"/>
</dbReference>
<evidence type="ECO:0000256" key="1">
    <source>
        <dbReference type="SAM" id="SignalP"/>
    </source>
</evidence>
<protein>
    <submittedName>
        <fullName evidence="2">Uncharacterized protein</fullName>
    </submittedName>
</protein>
<name>A0A7C4ASM4_9BACT</name>
<comment type="caution">
    <text evidence="2">The sequence shown here is derived from an EMBL/GenBank/DDBJ whole genome shotgun (WGS) entry which is preliminary data.</text>
</comment>